<organism evidence="1 2">
    <name type="scientific">Fusarium decemcellulare</name>
    <dbReference type="NCBI Taxonomy" id="57161"/>
    <lineage>
        <taxon>Eukaryota</taxon>
        <taxon>Fungi</taxon>
        <taxon>Dikarya</taxon>
        <taxon>Ascomycota</taxon>
        <taxon>Pezizomycotina</taxon>
        <taxon>Sordariomycetes</taxon>
        <taxon>Hypocreomycetidae</taxon>
        <taxon>Hypocreales</taxon>
        <taxon>Nectriaceae</taxon>
        <taxon>Fusarium</taxon>
        <taxon>Fusarium decemcellulare species complex</taxon>
    </lineage>
</organism>
<sequence>MPESRAYAIIPGHQANITVQRGGAPGGPTRDPTPKILGGPKLDPDKSTTRDVRSIFLCSLHRYIDPTSDCDGSVKKLVGGVYKGEVDCIFSQYSLSNTNNMASTTPQNVFFSSRGLKLAGHLYQPPSGAPNRNGAAIVICHPWTSIKEQSPANYARVLAPAGFICLTYDAAYQGESEGEPRHLEDPYQRVEDIKCAVTYLTSLEQVDSDKIGVFGICASGGYAPFAAQTDLRIKACATAAAVCSGTMARRGFDKDSSNMTILKTQLEAAAADRNSDITGKKVPIVHMLPEKYSDLPDDYPESFRDLASYYRTPRGFMKGRTERRSLPPELGYHGQL</sequence>
<dbReference type="Proteomes" id="UP001148629">
    <property type="component" value="Unassembled WGS sequence"/>
</dbReference>
<name>A0ACC1RGI7_9HYPO</name>
<proteinExistence type="predicted"/>
<reference evidence="1" key="1">
    <citation type="submission" date="2022-08" db="EMBL/GenBank/DDBJ databases">
        <title>Genome Sequence of Fusarium decemcellulare.</title>
        <authorList>
            <person name="Buettner E."/>
        </authorList>
    </citation>
    <scope>NUCLEOTIDE SEQUENCE</scope>
    <source>
        <strain evidence="1">Babe19</strain>
    </source>
</reference>
<protein>
    <submittedName>
        <fullName evidence="1">Uncharacterized protein</fullName>
    </submittedName>
</protein>
<accession>A0ACC1RGI7</accession>
<gene>
    <name evidence="1" type="ORF">NM208_g14870</name>
</gene>
<dbReference type="EMBL" id="JANRMS010003689">
    <property type="protein sequence ID" value="KAJ3516221.1"/>
    <property type="molecule type" value="Genomic_DNA"/>
</dbReference>
<evidence type="ECO:0000313" key="2">
    <source>
        <dbReference type="Proteomes" id="UP001148629"/>
    </source>
</evidence>
<comment type="caution">
    <text evidence="1">The sequence shown here is derived from an EMBL/GenBank/DDBJ whole genome shotgun (WGS) entry which is preliminary data.</text>
</comment>
<keyword evidence="2" id="KW-1185">Reference proteome</keyword>
<evidence type="ECO:0000313" key="1">
    <source>
        <dbReference type="EMBL" id="KAJ3516221.1"/>
    </source>
</evidence>